<dbReference type="Proteomes" id="UP001077788">
    <property type="component" value="Unassembled WGS sequence"/>
</dbReference>
<proteinExistence type="predicted"/>
<accession>A0A9Q4H962</accession>
<evidence type="ECO:0000313" key="2">
    <source>
        <dbReference type="Proteomes" id="UP001077788"/>
    </source>
</evidence>
<reference evidence="1" key="2">
    <citation type="submission" date="2022-12" db="EMBL/GenBank/DDBJ databases">
        <authorList>
            <person name="Kardos G."/>
            <person name="Sarkozi R."/>
            <person name="Laczko L."/>
            <person name="Marton S."/>
            <person name="Makrai L."/>
            <person name="Banyai K."/>
            <person name="Fodor L."/>
        </authorList>
    </citation>
    <scope>NUCLEOTIDE SEQUENCE</scope>
    <source>
        <strain evidence="1">84/14</strain>
    </source>
</reference>
<reference evidence="1" key="1">
    <citation type="journal article" date="2021" name="Vet Sci">
        <title>O-Serogroups and Pathovirotypes of Escherichia coli Isolated from Post-Weaning Piglets Showing Diarrhoea and/or Oedema in South Korea.</title>
        <authorList>
            <person name="Byun J.W."/>
            <person name="Moon B.Y."/>
            <person name="Do K.H."/>
            <person name="Lee K."/>
            <person name="Lee H.Y."/>
            <person name="Kim W.I."/>
            <person name="So B."/>
            <person name="Lee W.K."/>
        </authorList>
    </citation>
    <scope>NUCLEOTIDE SEQUENCE</scope>
    <source>
        <strain evidence="1">84/14</strain>
    </source>
</reference>
<dbReference type="EMBL" id="JAPQFC010001429">
    <property type="protein sequence ID" value="MCY6525153.1"/>
    <property type="molecule type" value="Genomic_DNA"/>
</dbReference>
<dbReference type="RefSeq" id="WP_267992599.1">
    <property type="nucleotide sequence ID" value="NZ_JAPQFC010001429.1"/>
</dbReference>
<sequence length="67" mass="7471">ALLTLESNALGCVIMHFPKGGPTLLPIGGFFRIPCAFHSILWVYNLVFVQGKWYNSLINLSPHREGD</sequence>
<gene>
    <name evidence="1" type="ORF">OYG11_13225</name>
</gene>
<organism evidence="1 2">
    <name type="scientific">Actinobacillus pleuropneumoniae</name>
    <name type="common">Haemophilus pleuropneumoniae</name>
    <dbReference type="NCBI Taxonomy" id="715"/>
    <lineage>
        <taxon>Bacteria</taxon>
        <taxon>Pseudomonadati</taxon>
        <taxon>Pseudomonadota</taxon>
        <taxon>Gammaproteobacteria</taxon>
        <taxon>Pasteurellales</taxon>
        <taxon>Pasteurellaceae</taxon>
        <taxon>Actinobacillus</taxon>
    </lineage>
</organism>
<evidence type="ECO:0000313" key="1">
    <source>
        <dbReference type="EMBL" id="MCY6525153.1"/>
    </source>
</evidence>
<feature type="non-terminal residue" evidence="1">
    <location>
        <position position="1"/>
    </location>
</feature>
<name>A0A9Q4H962_ACTPL</name>
<dbReference type="AlphaFoldDB" id="A0A9Q4H962"/>
<comment type="caution">
    <text evidence="1">The sequence shown here is derived from an EMBL/GenBank/DDBJ whole genome shotgun (WGS) entry which is preliminary data.</text>
</comment>
<protein>
    <submittedName>
        <fullName evidence="1">Uncharacterized protein</fullName>
    </submittedName>
</protein>